<evidence type="ECO:0000259" key="2">
    <source>
        <dbReference type="Pfam" id="PF01979"/>
    </source>
</evidence>
<gene>
    <name evidence="3" type="ORF">AC812_15565</name>
</gene>
<evidence type="ECO:0000313" key="4">
    <source>
        <dbReference type="Proteomes" id="UP000050514"/>
    </source>
</evidence>
<dbReference type="Gene3D" id="2.30.40.10">
    <property type="entry name" value="Urease, subunit C, domain 1"/>
    <property type="match status" value="1"/>
</dbReference>
<dbReference type="AlphaFoldDB" id="A0A0P6XB36"/>
<sequence length="451" mass="50657">MIIKNGKIITWQNPNQILEDMALLIQNGVITKIGKFEDIKRAFPAEEVVDAGGQYVMPGNICAHTHFYGAFARGMAIPGMPAKDFPEILEKLWWSLDKSLSLEDVRYSALVCLIDAVKHGTTTLIDHHASPSAIRGSLDEIAQAVAQAGVRASLCYEVTDREGEKGAEEGIRENLRFIDLIKRNNPLPGKLAGMFGLHASLTLSEDTLRKCREAVADDVGFHIHVAEDPADEYDSLYKCGERVVDRLYRHGILGERSIAVHAVHVDVREVDLLAQTKTWVTHQPRSNMNNAVGMSQPEGMLRAGVRVCLGNDGFSNAMWEEWKTAYLAHKLWNRDPRRMPATTVVEMAVYNNRALAEQQFNIGPLGVICEGAQADLIFVDYHPFTELNEGNLPWHIVFGFHESMVTSTMVAGEFLMRNRQLLTLDEEKITYEARHLSSQTWQRFQNLFQVS</sequence>
<dbReference type="Pfam" id="PF01979">
    <property type="entry name" value="Amidohydro_1"/>
    <property type="match status" value="1"/>
</dbReference>
<dbReference type="SUPFAM" id="SSF51338">
    <property type="entry name" value="Composite domain of metallo-dependent hydrolases"/>
    <property type="match status" value="1"/>
</dbReference>
<dbReference type="CDD" id="cd01298">
    <property type="entry name" value="ATZ_TRZ_like"/>
    <property type="match status" value="1"/>
</dbReference>
<dbReference type="RefSeq" id="WP_061916768.1">
    <property type="nucleotide sequence ID" value="NZ_DF967971.1"/>
</dbReference>
<dbReference type="InterPro" id="IPR050287">
    <property type="entry name" value="MTA/SAH_deaminase"/>
</dbReference>
<dbReference type="InterPro" id="IPR032466">
    <property type="entry name" value="Metal_Hydrolase"/>
</dbReference>
<dbReference type="Gene3D" id="3.20.20.140">
    <property type="entry name" value="Metal-dependent hydrolases"/>
    <property type="match status" value="1"/>
</dbReference>
<protein>
    <submittedName>
        <fullName evidence="3">Hydrolase</fullName>
    </submittedName>
</protein>
<evidence type="ECO:0000313" key="3">
    <source>
        <dbReference type="EMBL" id="KPL72436.1"/>
    </source>
</evidence>
<dbReference type="InterPro" id="IPR006680">
    <property type="entry name" value="Amidohydro-rel"/>
</dbReference>
<dbReference type="GO" id="GO:0016810">
    <property type="term" value="F:hydrolase activity, acting on carbon-nitrogen (but not peptide) bonds"/>
    <property type="evidence" value="ECO:0007669"/>
    <property type="project" value="InterPro"/>
</dbReference>
<comment type="caution">
    <text evidence="3">The sequence shown here is derived from an EMBL/GenBank/DDBJ whole genome shotgun (WGS) entry which is preliminary data.</text>
</comment>
<reference evidence="3 4" key="1">
    <citation type="submission" date="2015-07" db="EMBL/GenBank/DDBJ databases">
        <title>Draft genome of Bellilinea caldifistulae DSM 17877.</title>
        <authorList>
            <person name="Hemp J."/>
            <person name="Ward L.M."/>
            <person name="Pace L.A."/>
            <person name="Fischer W.W."/>
        </authorList>
    </citation>
    <scope>NUCLEOTIDE SEQUENCE [LARGE SCALE GENOMIC DNA]</scope>
    <source>
        <strain evidence="3 4">GOMI-1</strain>
    </source>
</reference>
<dbReference type="OrthoDB" id="9807210at2"/>
<keyword evidence="1 3" id="KW-0378">Hydrolase</keyword>
<dbReference type="NCBIfam" id="TIGR03314">
    <property type="entry name" value="Se_ssnA"/>
    <property type="match status" value="1"/>
</dbReference>
<dbReference type="Proteomes" id="UP000050514">
    <property type="component" value="Unassembled WGS sequence"/>
</dbReference>
<keyword evidence="4" id="KW-1185">Reference proteome</keyword>
<dbReference type="InterPro" id="IPR011059">
    <property type="entry name" value="Metal-dep_hydrolase_composite"/>
</dbReference>
<dbReference type="STRING" id="360411.AC812_15565"/>
<feature type="domain" description="Amidohydrolase-related" evidence="2">
    <location>
        <begin position="55"/>
        <end position="413"/>
    </location>
</feature>
<organism evidence="3 4">
    <name type="scientific">Bellilinea caldifistulae</name>
    <dbReference type="NCBI Taxonomy" id="360411"/>
    <lineage>
        <taxon>Bacteria</taxon>
        <taxon>Bacillati</taxon>
        <taxon>Chloroflexota</taxon>
        <taxon>Anaerolineae</taxon>
        <taxon>Anaerolineales</taxon>
        <taxon>Anaerolineaceae</taxon>
        <taxon>Bellilinea</taxon>
    </lineage>
</organism>
<dbReference type="EMBL" id="LGHJ01000023">
    <property type="protein sequence ID" value="KPL72436.1"/>
    <property type="molecule type" value="Genomic_DNA"/>
</dbReference>
<evidence type="ECO:0000256" key="1">
    <source>
        <dbReference type="ARBA" id="ARBA00022801"/>
    </source>
</evidence>
<dbReference type="PANTHER" id="PTHR43794:SF11">
    <property type="entry name" value="AMIDOHYDROLASE-RELATED DOMAIN-CONTAINING PROTEIN"/>
    <property type="match status" value="1"/>
</dbReference>
<dbReference type="PANTHER" id="PTHR43794">
    <property type="entry name" value="AMINOHYDROLASE SSNA-RELATED"/>
    <property type="match status" value="1"/>
</dbReference>
<dbReference type="SUPFAM" id="SSF51556">
    <property type="entry name" value="Metallo-dependent hydrolases"/>
    <property type="match status" value="1"/>
</dbReference>
<name>A0A0P6XB36_9CHLR</name>
<proteinExistence type="predicted"/>
<dbReference type="NCBIfam" id="NF005540">
    <property type="entry name" value="PRK07203.1"/>
    <property type="match status" value="1"/>
</dbReference>
<dbReference type="InterPro" id="IPR017700">
    <property type="entry name" value="Aminohydrolase_SsnA"/>
</dbReference>
<accession>A0A0P6XB36</accession>